<dbReference type="GO" id="GO:0016323">
    <property type="term" value="C:basolateral plasma membrane"/>
    <property type="evidence" value="ECO:0007669"/>
    <property type="project" value="TreeGrafter"/>
</dbReference>
<accession>E4Y1H9</accession>
<feature type="non-terminal residue" evidence="10">
    <location>
        <position position="1"/>
    </location>
</feature>
<keyword evidence="6 8" id="KW-0472">Membrane</keyword>
<evidence type="ECO:0000256" key="5">
    <source>
        <dbReference type="ARBA" id="ARBA00022989"/>
    </source>
</evidence>
<gene>
    <name evidence="10" type="ORF">GSOID_T00014032001</name>
</gene>
<dbReference type="GO" id="GO:0043252">
    <property type="term" value="P:sodium-independent organic anion transport"/>
    <property type="evidence" value="ECO:0007669"/>
    <property type="project" value="TreeGrafter"/>
</dbReference>
<evidence type="ECO:0000256" key="1">
    <source>
        <dbReference type="ARBA" id="ARBA00004651"/>
    </source>
</evidence>
<dbReference type="AlphaFoldDB" id="E4Y1H9"/>
<comment type="similarity">
    <text evidence="2">Belongs to the organo anion transporter (TC 2.A.60) family.</text>
</comment>
<dbReference type="InterPro" id="IPR004156">
    <property type="entry name" value="OATP"/>
</dbReference>
<dbReference type="PANTHER" id="PTHR11388:SF100">
    <property type="entry name" value="SOLUTE CARRIER ORGANIC ANION TRANSPORTER FAMILY MEMBER 4A1"/>
    <property type="match status" value="1"/>
</dbReference>
<dbReference type="Proteomes" id="UP000001307">
    <property type="component" value="Unassembled WGS sequence"/>
</dbReference>
<feature type="transmembrane region" description="Helical" evidence="8">
    <location>
        <begin position="34"/>
        <end position="54"/>
    </location>
</feature>
<keyword evidence="11" id="KW-1185">Reference proteome</keyword>
<protein>
    <recommendedName>
        <fullName evidence="9">Kazal-like domain-containing protein</fullName>
    </recommendedName>
</protein>
<dbReference type="PROSITE" id="PS51465">
    <property type="entry name" value="KAZAL_2"/>
    <property type="match status" value="1"/>
</dbReference>
<dbReference type="SUPFAM" id="SSF103473">
    <property type="entry name" value="MFS general substrate transporter"/>
    <property type="match status" value="1"/>
</dbReference>
<keyword evidence="4 8" id="KW-0812">Transmembrane</keyword>
<keyword evidence="3" id="KW-1003">Cell membrane</keyword>
<dbReference type="GO" id="GO:0015347">
    <property type="term" value="F:sodium-independent organic anion transmembrane transporter activity"/>
    <property type="evidence" value="ECO:0007669"/>
    <property type="project" value="TreeGrafter"/>
</dbReference>
<evidence type="ECO:0000256" key="3">
    <source>
        <dbReference type="ARBA" id="ARBA00022475"/>
    </source>
</evidence>
<reference evidence="10" key="1">
    <citation type="journal article" date="2010" name="Science">
        <title>Plasticity of animal genome architecture unmasked by rapid evolution of a pelagic tunicate.</title>
        <authorList>
            <person name="Denoeud F."/>
            <person name="Henriet S."/>
            <person name="Mungpakdee S."/>
            <person name="Aury J.M."/>
            <person name="Da Silva C."/>
            <person name="Brinkmann H."/>
            <person name="Mikhaleva J."/>
            <person name="Olsen L.C."/>
            <person name="Jubin C."/>
            <person name="Canestro C."/>
            <person name="Bouquet J.M."/>
            <person name="Danks G."/>
            <person name="Poulain J."/>
            <person name="Campsteijn C."/>
            <person name="Adamski M."/>
            <person name="Cross I."/>
            <person name="Yadetie F."/>
            <person name="Muffato M."/>
            <person name="Louis A."/>
            <person name="Butcher S."/>
            <person name="Tsagkogeorga G."/>
            <person name="Konrad A."/>
            <person name="Singh S."/>
            <person name="Jensen M.F."/>
            <person name="Cong E.H."/>
            <person name="Eikeseth-Otteraa H."/>
            <person name="Noel B."/>
            <person name="Anthouard V."/>
            <person name="Porcel B.M."/>
            <person name="Kachouri-Lafond R."/>
            <person name="Nishino A."/>
            <person name="Ugolini M."/>
            <person name="Chourrout P."/>
            <person name="Nishida H."/>
            <person name="Aasland R."/>
            <person name="Huzurbazar S."/>
            <person name="Westhof E."/>
            <person name="Delsuc F."/>
            <person name="Lehrach H."/>
            <person name="Reinhardt R."/>
            <person name="Weissenbach J."/>
            <person name="Roy S.W."/>
            <person name="Artiguenave F."/>
            <person name="Postlethwait J.H."/>
            <person name="Manak J.R."/>
            <person name="Thompson E.M."/>
            <person name="Jaillon O."/>
            <person name="Du Pasquier L."/>
            <person name="Boudinot P."/>
            <person name="Liberles D.A."/>
            <person name="Volff J.N."/>
            <person name="Philippe H."/>
            <person name="Lenhard B."/>
            <person name="Roest Crollius H."/>
            <person name="Wincker P."/>
            <person name="Chourrout D."/>
        </authorList>
    </citation>
    <scope>NUCLEOTIDE SEQUENCE [LARGE SCALE GENOMIC DNA]</scope>
</reference>
<dbReference type="PANTHER" id="PTHR11388">
    <property type="entry name" value="ORGANIC ANION TRANSPORTER"/>
    <property type="match status" value="1"/>
</dbReference>
<evidence type="ECO:0000256" key="8">
    <source>
        <dbReference type="SAM" id="Phobius"/>
    </source>
</evidence>
<organism evidence="10">
    <name type="scientific">Oikopleura dioica</name>
    <name type="common">Tunicate</name>
    <dbReference type="NCBI Taxonomy" id="34765"/>
    <lineage>
        <taxon>Eukaryota</taxon>
        <taxon>Metazoa</taxon>
        <taxon>Chordata</taxon>
        <taxon>Tunicata</taxon>
        <taxon>Appendicularia</taxon>
        <taxon>Copelata</taxon>
        <taxon>Oikopleuridae</taxon>
        <taxon>Oikopleura</taxon>
    </lineage>
</organism>
<dbReference type="OrthoDB" id="5062115at2759"/>
<feature type="domain" description="Kazal-like" evidence="9">
    <location>
        <begin position="76"/>
        <end position="126"/>
    </location>
</feature>
<comment type="subcellular location">
    <subcellularLocation>
        <location evidence="1">Cell membrane</location>
        <topology evidence="1">Multi-pass membrane protein</topology>
    </subcellularLocation>
</comment>
<evidence type="ECO:0000256" key="6">
    <source>
        <dbReference type="ARBA" id="ARBA00023136"/>
    </source>
</evidence>
<sequence>SIAGLCGGLCALGGLIGCLIPIPFGTFRLPSYKLLFICFLTSVSCLVVYLPSLYRFPCENQHIFGVFDEHGNPLDNSMLYSCSSFCKSCSIYTFEPVCNEESSTIYFSPCHAGCQDANLTECLCDGSSKNTLTEGLCDNSSDCDSLWKITLCFMIVFAFLYVPLPLVPTAFLRQFKSDEKPTATSLNLILNRLLGAIPAPIVVGAIIDDACVVWGENEDGSQGSCLIYDNRGLVRAFTIMRK</sequence>
<feature type="transmembrane region" description="Helical" evidence="8">
    <location>
        <begin position="146"/>
        <end position="167"/>
    </location>
</feature>
<dbReference type="InterPro" id="IPR002350">
    <property type="entry name" value="Kazal_dom"/>
</dbReference>
<dbReference type="InParanoid" id="E4Y1H9"/>
<evidence type="ECO:0000313" key="10">
    <source>
        <dbReference type="EMBL" id="CBY15723.1"/>
    </source>
</evidence>
<keyword evidence="7" id="KW-1015">Disulfide bond</keyword>
<keyword evidence="5 8" id="KW-1133">Transmembrane helix</keyword>
<dbReference type="InterPro" id="IPR036259">
    <property type="entry name" value="MFS_trans_sf"/>
</dbReference>
<evidence type="ECO:0000259" key="9">
    <source>
        <dbReference type="PROSITE" id="PS51465"/>
    </source>
</evidence>
<feature type="transmembrane region" description="Helical" evidence="8">
    <location>
        <begin position="6"/>
        <end position="27"/>
    </location>
</feature>
<dbReference type="Pfam" id="PF03137">
    <property type="entry name" value="OATP"/>
    <property type="match status" value="1"/>
</dbReference>
<evidence type="ECO:0000313" key="11">
    <source>
        <dbReference type="Proteomes" id="UP000001307"/>
    </source>
</evidence>
<name>E4Y1H9_OIKDI</name>
<proteinExistence type="inferred from homology"/>
<evidence type="ECO:0000256" key="7">
    <source>
        <dbReference type="ARBA" id="ARBA00023157"/>
    </source>
</evidence>
<evidence type="ECO:0000256" key="2">
    <source>
        <dbReference type="ARBA" id="ARBA00009657"/>
    </source>
</evidence>
<evidence type="ECO:0000256" key="4">
    <source>
        <dbReference type="ARBA" id="ARBA00022692"/>
    </source>
</evidence>
<dbReference type="EMBL" id="FN653630">
    <property type="protein sequence ID" value="CBY15723.1"/>
    <property type="molecule type" value="Genomic_DNA"/>
</dbReference>